<keyword evidence="2" id="KW-1185">Reference proteome</keyword>
<sequence>MTRSATPQFKWRQDTSGKDLMGRIGMRSRWSLETKASARLMGPKKIEQELREVEEYLTRLQHRMVGHEAEDRTLTEARR</sequence>
<dbReference type="EMBL" id="JANPWB010000015">
    <property type="protein sequence ID" value="KAJ1092532.1"/>
    <property type="molecule type" value="Genomic_DNA"/>
</dbReference>
<reference evidence="1" key="1">
    <citation type="journal article" date="2022" name="bioRxiv">
        <title>Sequencing and chromosome-scale assembly of the giantPleurodeles waltlgenome.</title>
        <authorList>
            <person name="Brown T."/>
            <person name="Elewa A."/>
            <person name="Iarovenko S."/>
            <person name="Subramanian E."/>
            <person name="Araus A.J."/>
            <person name="Petzold A."/>
            <person name="Susuki M."/>
            <person name="Suzuki K.-i.T."/>
            <person name="Hayashi T."/>
            <person name="Toyoda A."/>
            <person name="Oliveira C."/>
            <person name="Osipova E."/>
            <person name="Leigh N.D."/>
            <person name="Simon A."/>
            <person name="Yun M.H."/>
        </authorList>
    </citation>
    <scope>NUCLEOTIDE SEQUENCE</scope>
    <source>
        <strain evidence="1">20211129_DDA</strain>
        <tissue evidence="1">Liver</tissue>
    </source>
</reference>
<dbReference type="Proteomes" id="UP001066276">
    <property type="component" value="Chromosome 11"/>
</dbReference>
<dbReference type="AlphaFoldDB" id="A0AAV7LLW0"/>
<organism evidence="1 2">
    <name type="scientific">Pleurodeles waltl</name>
    <name type="common">Iberian ribbed newt</name>
    <dbReference type="NCBI Taxonomy" id="8319"/>
    <lineage>
        <taxon>Eukaryota</taxon>
        <taxon>Metazoa</taxon>
        <taxon>Chordata</taxon>
        <taxon>Craniata</taxon>
        <taxon>Vertebrata</taxon>
        <taxon>Euteleostomi</taxon>
        <taxon>Amphibia</taxon>
        <taxon>Batrachia</taxon>
        <taxon>Caudata</taxon>
        <taxon>Salamandroidea</taxon>
        <taxon>Salamandridae</taxon>
        <taxon>Pleurodelinae</taxon>
        <taxon>Pleurodeles</taxon>
    </lineage>
</organism>
<evidence type="ECO:0000313" key="1">
    <source>
        <dbReference type="EMBL" id="KAJ1092532.1"/>
    </source>
</evidence>
<gene>
    <name evidence="1" type="ORF">NDU88_005642</name>
</gene>
<evidence type="ECO:0000313" key="2">
    <source>
        <dbReference type="Proteomes" id="UP001066276"/>
    </source>
</evidence>
<comment type="caution">
    <text evidence="1">The sequence shown here is derived from an EMBL/GenBank/DDBJ whole genome shotgun (WGS) entry which is preliminary data.</text>
</comment>
<accession>A0AAV7LLW0</accession>
<proteinExistence type="predicted"/>
<protein>
    <submittedName>
        <fullName evidence="1">Uncharacterized protein</fullName>
    </submittedName>
</protein>
<name>A0AAV7LLW0_PLEWA</name>